<proteinExistence type="predicted"/>
<sequence length="496" mass="57327">MATSTSPHISFFISEERPTPVVFSQKFNYTSKRLALSEWYNALQACLAVHKNDPKLVELERKYKNGHYTKAIDDYFKLLMPACLFEKEKASVDKVLTKKTGNAIRKRIGDLLQEEKCSKKSCVRESNQKTNQENDDFCPSSSNPNSEYFNTREILNKKERHNVCYSWKSIVNQIDFRTTSKDDWVYEDHNISEEFRNFQKSTIDYIKKNPILCYKKDIQKILSLSNIMLIEHIKPSFLSFSQTVWEQICRRKPSPGLPSVVINLAIEYSSLSNSFTTSKDIQNIWCNNFSEVTKLTDRDKDIFCQSQIIFRNLEIFRDSTFELVWANSESSVSKNRRLNSSENKENNKGKKPDFKIITKTKKEILFGEVKKKDSSSLLVNKDLIKLSNFQSGALDELIKIYGNKIGLTSFGIWVSGPRIRIYEMDLKYDGLYRMFLMANVLAPTERAQFLNLIPVLEALYKVKDRISEVLGVIASDTPASSPRQTYIRIPTPPPKS</sequence>
<accession>A0A9N9DGL2</accession>
<dbReference type="Proteomes" id="UP000789572">
    <property type="component" value="Unassembled WGS sequence"/>
</dbReference>
<reference evidence="1" key="1">
    <citation type="submission" date="2021-06" db="EMBL/GenBank/DDBJ databases">
        <authorList>
            <person name="Kallberg Y."/>
            <person name="Tangrot J."/>
            <person name="Rosling A."/>
        </authorList>
    </citation>
    <scope>NUCLEOTIDE SEQUENCE</scope>
    <source>
        <strain evidence="1">IA702</strain>
    </source>
</reference>
<dbReference type="EMBL" id="CAJVPJ010003094">
    <property type="protein sequence ID" value="CAG8634765.1"/>
    <property type="molecule type" value="Genomic_DNA"/>
</dbReference>
<name>A0A9N9DGL2_9GLOM</name>
<comment type="caution">
    <text evidence="1">The sequence shown here is derived from an EMBL/GenBank/DDBJ whole genome shotgun (WGS) entry which is preliminary data.</text>
</comment>
<dbReference type="AlphaFoldDB" id="A0A9N9DGL2"/>
<evidence type="ECO:0000313" key="2">
    <source>
        <dbReference type="Proteomes" id="UP000789572"/>
    </source>
</evidence>
<dbReference type="OrthoDB" id="2429771at2759"/>
<evidence type="ECO:0000313" key="1">
    <source>
        <dbReference type="EMBL" id="CAG8634765.1"/>
    </source>
</evidence>
<feature type="non-terminal residue" evidence="1">
    <location>
        <position position="496"/>
    </location>
</feature>
<gene>
    <name evidence="1" type="ORF">POCULU_LOCUS9093</name>
</gene>
<protein>
    <submittedName>
        <fullName evidence="1">6700_t:CDS:1</fullName>
    </submittedName>
</protein>
<organism evidence="1 2">
    <name type="scientific">Paraglomus occultum</name>
    <dbReference type="NCBI Taxonomy" id="144539"/>
    <lineage>
        <taxon>Eukaryota</taxon>
        <taxon>Fungi</taxon>
        <taxon>Fungi incertae sedis</taxon>
        <taxon>Mucoromycota</taxon>
        <taxon>Glomeromycotina</taxon>
        <taxon>Glomeromycetes</taxon>
        <taxon>Paraglomerales</taxon>
        <taxon>Paraglomeraceae</taxon>
        <taxon>Paraglomus</taxon>
    </lineage>
</organism>
<keyword evidence="2" id="KW-1185">Reference proteome</keyword>